<dbReference type="EMBL" id="CP001363">
    <property type="protein sequence ID" value="ACY91529.1"/>
    <property type="molecule type" value="Genomic_DNA"/>
</dbReference>
<keyword evidence="2" id="KW-1185">Reference proteome</keyword>
<gene>
    <name evidence="1" type="ordered locus">STM14_5190</name>
</gene>
<proteinExistence type="predicted"/>
<protein>
    <submittedName>
        <fullName evidence="1">Cytoplasmic protein</fullName>
    </submittedName>
</protein>
<dbReference type="AlphaFoldDB" id="A0A0F6BAH7"/>
<dbReference type="HOGENOM" id="CLU_2719932_0_0_6"/>
<dbReference type="RefSeq" id="WP_001576552.1">
    <property type="nucleotide sequence ID" value="NC_016856.1"/>
</dbReference>
<organism evidence="1 2">
    <name type="scientific">Salmonella typhimurium (strain 14028s / SGSC 2262)</name>
    <dbReference type="NCBI Taxonomy" id="588858"/>
    <lineage>
        <taxon>Bacteria</taxon>
        <taxon>Pseudomonadati</taxon>
        <taxon>Pseudomonadota</taxon>
        <taxon>Gammaproteobacteria</taxon>
        <taxon>Enterobacterales</taxon>
        <taxon>Enterobacteriaceae</taxon>
        <taxon>Salmonella</taxon>
    </lineage>
</organism>
<accession>A0A0F6BAH7</accession>
<sequence length="73" mass="8421">MNASPPLKLPDIATPSTRRSIYLPRCMPFLAESVNIYIQDKPYHKLTSDLIPHANYLHEIKELFSKRLKAIIT</sequence>
<dbReference type="Proteomes" id="UP000002695">
    <property type="component" value="Chromosome"/>
</dbReference>
<evidence type="ECO:0000313" key="1">
    <source>
        <dbReference type="EMBL" id="ACY91529.1"/>
    </source>
</evidence>
<evidence type="ECO:0000313" key="2">
    <source>
        <dbReference type="Proteomes" id="UP000002695"/>
    </source>
</evidence>
<reference evidence="1 2" key="1">
    <citation type="journal article" date="2010" name="J. Bacteriol.">
        <title>Short-term signatures of evolutionary change in the Salmonella enterica serovar typhimurium 14028 genome.</title>
        <authorList>
            <person name="Jarvik T."/>
            <person name="Smillie C."/>
            <person name="Groisman E.A."/>
            <person name="Ochman H."/>
        </authorList>
    </citation>
    <scope>NUCLEOTIDE SEQUENCE [LARGE SCALE GENOMIC DNA]</scope>
    <source>
        <strain evidence="2">14028s / SGSC 2262</strain>
    </source>
</reference>
<name>A0A0F6BAH7_SALT1</name>
<dbReference type="BioCyc" id="SENT588858:STM14_RS22650-MONOMER"/>
<dbReference type="PATRIC" id="fig|588858.6.peg.4695"/>
<dbReference type="KEGG" id="seo:STM14_5190"/>